<evidence type="ECO:0000256" key="2">
    <source>
        <dbReference type="ARBA" id="ARBA00022692"/>
    </source>
</evidence>
<dbReference type="InterPro" id="IPR050713">
    <property type="entry name" value="RTP_Phos/Ushers"/>
</dbReference>
<dbReference type="PROSITE" id="PS00383">
    <property type="entry name" value="TYR_PHOSPHATASE_1"/>
    <property type="match status" value="1"/>
</dbReference>
<dbReference type="SMART" id="SM00194">
    <property type="entry name" value="PTPc"/>
    <property type="match status" value="1"/>
</dbReference>
<feature type="domain" description="Fibronectin type-III" evidence="11">
    <location>
        <begin position="331"/>
        <end position="422"/>
    </location>
</feature>
<feature type="domain" description="Tyrosine specific protein phosphatases" evidence="10">
    <location>
        <begin position="744"/>
        <end position="816"/>
    </location>
</feature>
<dbReference type="InterPro" id="IPR036116">
    <property type="entry name" value="FN3_sf"/>
</dbReference>
<evidence type="ECO:0000259" key="11">
    <source>
        <dbReference type="PROSITE" id="PS50853"/>
    </source>
</evidence>
<dbReference type="Gene3D" id="2.60.40.10">
    <property type="entry name" value="Immunoglobulins"/>
    <property type="match status" value="5"/>
</dbReference>
<evidence type="ECO:0008006" key="14">
    <source>
        <dbReference type="Google" id="ProtNLM"/>
    </source>
</evidence>
<dbReference type="GO" id="GO:0043235">
    <property type="term" value="C:receptor complex"/>
    <property type="evidence" value="ECO:0007669"/>
    <property type="project" value="TreeGrafter"/>
</dbReference>
<dbReference type="Pfam" id="PF00102">
    <property type="entry name" value="Y_phosphatase"/>
    <property type="match status" value="1"/>
</dbReference>
<comment type="subcellular location">
    <subcellularLocation>
        <location evidence="1">Membrane</location>
        <topology evidence="1">Single-pass membrane protein</topology>
    </subcellularLocation>
</comment>
<feature type="domain" description="Fibronectin type-III" evidence="11">
    <location>
        <begin position="240"/>
        <end position="330"/>
    </location>
</feature>
<dbReference type="SUPFAM" id="SSF49265">
    <property type="entry name" value="Fibronectin type III"/>
    <property type="match status" value="3"/>
</dbReference>
<protein>
    <recommendedName>
        <fullName evidence="14">Protein-tyrosine-phosphatase</fullName>
    </recommendedName>
</protein>
<dbReference type="Pfam" id="PF00041">
    <property type="entry name" value="fn3"/>
    <property type="match status" value="2"/>
</dbReference>
<dbReference type="PROSITE" id="PS50056">
    <property type="entry name" value="TYR_PHOSPHATASE_2"/>
    <property type="match status" value="1"/>
</dbReference>
<dbReference type="PROSITE" id="PS50853">
    <property type="entry name" value="FN3"/>
    <property type="match status" value="3"/>
</dbReference>
<keyword evidence="3" id="KW-0732">Signal</keyword>
<dbReference type="Ensembl" id="ENSLLET00000043572.1">
    <property type="protein sequence ID" value="ENSLLEP00000041894.1"/>
    <property type="gene ID" value="ENSLLEG00000026615.1"/>
</dbReference>
<dbReference type="GO" id="GO:0016020">
    <property type="term" value="C:membrane"/>
    <property type="evidence" value="ECO:0007669"/>
    <property type="project" value="UniProtKB-SubCell"/>
</dbReference>
<dbReference type="SUPFAM" id="SSF52799">
    <property type="entry name" value="(Phosphotyrosine protein) phosphatases II"/>
    <property type="match status" value="1"/>
</dbReference>
<dbReference type="PRINTS" id="PR00700">
    <property type="entry name" value="PRTYPHPHTASE"/>
</dbReference>
<dbReference type="PANTHER" id="PTHR46957">
    <property type="entry name" value="CYTOKINE RECEPTOR"/>
    <property type="match status" value="1"/>
</dbReference>
<dbReference type="SMART" id="SM00060">
    <property type="entry name" value="FN3"/>
    <property type="match status" value="5"/>
</dbReference>
<organism evidence="12 13">
    <name type="scientific">Leptobrachium leishanense</name>
    <name type="common">Leishan spiny toad</name>
    <dbReference type="NCBI Taxonomy" id="445787"/>
    <lineage>
        <taxon>Eukaryota</taxon>
        <taxon>Metazoa</taxon>
        <taxon>Chordata</taxon>
        <taxon>Craniata</taxon>
        <taxon>Vertebrata</taxon>
        <taxon>Euteleostomi</taxon>
        <taxon>Amphibia</taxon>
        <taxon>Batrachia</taxon>
        <taxon>Anura</taxon>
        <taxon>Pelobatoidea</taxon>
        <taxon>Megophryidae</taxon>
        <taxon>Leptobrachium</taxon>
    </lineage>
</organism>
<evidence type="ECO:0000256" key="6">
    <source>
        <dbReference type="ARBA" id="ARBA00022989"/>
    </source>
</evidence>
<evidence type="ECO:0000259" key="10">
    <source>
        <dbReference type="PROSITE" id="PS50056"/>
    </source>
</evidence>
<dbReference type="InterPro" id="IPR000242">
    <property type="entry name" value="PTP_cat"/>
</dbReference>
<evidence type="ECO:0000313" key="12">
    <source>
        <dbReference type="Ensembl" id="ENSLLEP00000041894.1"/>
    </source>
</evidence>
<dbReference type="CDD" id="cd00063">
    <property type="entry name" value="FN3"/>
    <property type="match status" value="3"/>
</dbReference>
<dbReference type="SMART" id="SM00404">
    <property type="entry name" value="PTPc_motif"/>
    <property type="match status" value="1"/>
</dbReference>
<evidence type="ECO:0000256" key="5">
    <source>
        <dbReference type="ARBA" id="ARBA00022912"/>
    </source>
</evidence>
<keyword evidence="5" id="KW-0904">Protein phosphatase</keyword>
<reference evidence="12" key="1">
    <citation type="submission" date="2025-08" db="UniProtKB">
        <authorList>
            <consortium name="Ensembl"/>
        </authorList>
    </citation>
    <scope>IDENTIFICATION</scope>
</reference>
<evidence type="ECO:0000259" key="9">
    <source>
        <dbReference type="PROSITE" id="PS50055"/>
    </source>
</evidence>
<keyword evidence="8" id="KW-0325">Glycoprotein</keyword>
<dbReference type="InterPro" id="IPR000387">
    <property type="entry name" value="Tyr_Pase_dom"/>
</dbReference>
<dbReference type="OrthoDB" id="10253954at2759"/>
<dbReference type="InterPro" id="IPR003961">
    <property type="entry name" value="FN3_dom"/>
</dbReference>
<name>A0A8C5QQV8_9ANUR</name>
<dbReference type="PANTHER" id="PTHR46957:SF5">
    <property type="entry name" value="PROTEIN-TYROSINE-PHOSPHATASE"/>
    <property type="match status" value="1"/>
</dbReference>
<keyword evidence="2" id="KW-0812">Transmembrane</keyword>
<dbReference type="InterPro" id="IPR003595">
    <property type="entry name" value="Tyr_Pase_cat"/>
</dbReference>
<dbReference type="InterPro" id="IPR013783">
    <property type="entry name" value="Ig-like_fold"/>
</dbReference>
<reference evidence="12" key="2">
    <citation type="submission" date="2025-09" db="UniProtKB">
        <authorList>
            <consortium name="Ensembl"/>
        </authorList>
    </citation>
    <scope>IDENTIFICATION</scope>
</reference>
<evidence type="ECO:0000256" key="7">
    <source>
        <dbReference type="ARBA" id="ARBA00023136"/>
    </source>
</evidence>
<evidence type="ECO:0000313" key="13">
    <source>
        <dbReference type="Proteomes" id="UP000694569"/>
    </source>
</evidence>
<dbReference type="PROSITE" id="PS50055">
    <property type="entry name" value="TYR_PHOSPHATASE_PTP"/>
    <property type="match status" value="1"/>
</dbReference>
<dbReference type="GO" id="GO:0004725">
    <property type="term" value="F:protein tyrosine phosphatase activity"/>
    <property type="evidence" value="ECO:0007669"/>
    <property type="project" value="InterPro"/>
</dbReference>
<evidence type="ECO:0000256" key="4">
    <source>
        <dbReference type="ARBA" id="ARBA00022801"/>
    </source>
</evidence>
<keyword evidence="4" id="KW-0378">Hydrolase</keyword>
<dbReference type="GeneTree" id="ENSGT00940000156870"/>
<dbReference type="Gene3D" id="3.90.190.10">
    <property type="entry name" value="Protein tyrosine phosphatase superfamily"/>
    <property type="match status" value="1"/>
</dbReference>
<keyword evidence="13" id="KW-1185">Reference proteome</keyword>
<dbReference type="InterPro" id="IPR016130">
    <property type="entry name" value="Tyr_Pase_AS"/>
</dbReference>
<accession>A0A8C5QQV8</accession>
<keyword evidence="7" id="KW-0472">Membrane</keyword>
<evidence type="ECO:0000256" key="3">
    <source>
        <dbReference type="ARBA" id="ARBA00022729"/>
    </source>
</evidence>
<keyword evidence="6" id="KW-1133">Transmembrane helix</keyword>
<sequence length="852" mass="94936">SDSVSLIWDHPDEYKSDYSYRVQTANSSTVTLKNQTTATNQLNVTNLMNEETYTFTVFTRAADNVTESESVTIKVCTEPLPVKQLRSSTVTSDSVSLIWDGPDEYKSDYSYRVQTANSSSVTLKNQTTATNQTAGETYTFTVFTRAADTVTESVSVSIEVYSVSLIWDHPVEYKSDYSYRVQTANSSSVTLKNQTTATNQSVVTDLTAGETYTFTVFTRAADNDTESVSASCTACTEPLPVKQLRSSNVTSDSVSLIWDHPDEYKSDYSYIVQTANSSSVTLKNQTTATNQSVVTDLTPGETYNFTVFTRAADTVTESVSVSYMTCTEPLPVKQLRSSNVTSDSVSLIWDHPDEYKSDYTYRVQTANSSSVTLKNQTTATNQFVVTNLTPGETYTFTVFTRAADNVTESEPVSHTTCTVPANVPTFTCKAVYLNPVLSLEWKCPEGTFNSFNLSVTNVPTEVIANNCVNGNQIFTKTGLAYNTQYCLSLATVSCGKASTVNQIACQTSIGGKSACINSSEQNSHSSKYNRIDLENYGPYYILVIVFPDCSALCFFYMYFRAAVAGFTEIEYDSSGLIVQNKSLFAFSPYSPPISTSQDPGTYYSSKDRLFRQGLLPLPGSPGNRNILFQGYKDPKTYIAAQGPLPQTVNDFWRMIWENDVRAVVMLARCVEIGKVKCEEYWPSSHPKQFNGLTVSPKQEDVLPEWTIRDLEVTNSSTNQSHLVRHFHFTAWPDHGVPKTTDILINFRNIISEFMNNYPRTPILVHCSAGVGRTGTLIALDRIIKQIEEEDQIDVPGIVRNLRLHRNLMVQTEGQYIFLNKCAVDYIQSRGNPKQDDIYQNTSTIYENCNSHL</sequence>
<dbReference type="AlphaFoldDB" id="A0A8C5QQV8"/>
<evidence type="ECO:0000256" key="1">
    <source>
        <dbReference type="ARBA" id="ARBA00004167"/>
    </source>
</evidence>
<dbReference type="InterPro" id="IPR029021">
    <property type="entry name" value="Prot-tyrosine_phosphatase-like"/>
</dbReference>
<dbReference type="Proteomes" id="UP000694569">
    <property type="component" value="Unplaced"/>
</dbReference>
<feature type="domain" description="Fibronectin type-III" evidence="11">
    <location>
        <begin position="1"/>
        <end position="80"/>
    </location>
</feature>
<feature type="domain" description="Tyrosine-protein phosphatase" evidence="9">
    <location>
        <begin position="603"/>
        <end position="825"/>
    </location>
</feature>
<evidence type="ECO:0000256" key="8">
    <source>
        <dbReference type="ARBA" id="ARBA00023180"/>
    </source>
</evidence>
<proteinExistence type="predicted"/>